<sequence length="143" mass="16716">MKQWNYNDDWSEEELTNGSYVGFVYLFQFEDNTSYIGSKQMYKRVKDIKKLKDNSIENGWREYSSSSKIVNSKIEERLNYTRTILWAFPSMKETLFVETALIINEGLKTGNLNLAVMHKARLPSGKDAVRIRGILQSLYEILN</sequence>
<protein>
    <recommendedName>
        <fullName evidence="1">Putative endonuclease SegE-like GIY-YIG domain-containing protein</fullName>
    </recommendedName>
</protein>
<dbReference type="EMBL" id="JABWQF010000024">
    <property type="protein sequence ID" value="MBC3296255.1"/>
    <property type="molecule type" value="Genomic_DNA"/>
</dbReference>
<comment type="caution">
    <text evidence="2">The sequence shown here is derived from an EMBL/GenBank/DDBJ whole genome shotgun (WGS) entry which is preliminary data.</text>
</comment>
<gene>
    <name evidence="2" type="ORF">HU722_32475</name>
</gene>
<dbReference type="Pfam" id="PF19835">
    <property type="entry name" value="SegE_GIY-YIG"/>
    <property type="match status" value="1"/>
</dbReference>
<name>A0A8I0D0G2_9PSED</name>
<dbReference type="InterPro" id="IPR045566">
    <property type="entry name" value="SegE-like_GIY-YIG"/>
</dbReference>
<dbReference type="AlphaFoldDB" id="A0A8I0D0G2"/>
<evidence type="ECO:0000313" key="2">
    <source>
        <dbReference type="EMBL" id="MBC3296255.1"/>
    </source>
</evidence>
<evidence type="ECO:0000259" key="1">
    <source>
        <dbReference type="Pfam" id="PF19835"/>
    </source>
</evidence>
<reference evidence="2" key="1">
    <citation type="journal article" date="2020" name="Microorganisms">
        <title>Reliable Identification of Environmental Pseudomonas Isolates Using the rpoD Gene.</title>
        <authorList>
            <consortium name="The Broad Institute Genome Sequencing Platform"/>
            <person name="Girard L."/>
            <person name="Lood C."/>
            <person name="Rokni-Zadeh H."/>
            <person name="van Noort V."/>
            <person name="Lavigne R."/>
            <person name="De Mot R."/>
        </authorList>
    </citation>
    <scope>NUCLEOTIDE SEQUENCE [LARGE SCALE GENOMIC DNA]</scope>
    <source>
        <strain evidence="2">SWRI145</strain>
    </source>
</reference>
<organism evidence="2">
    <name type="scientific">Pseudomonas tritici</name>
    <dbReference type="NCBI Taxonomy" id="2745518"/>
    <lineage>
        <taxon>Bacteria</taxon>
        <taxon>Pseudomonadati</taxon>
        <taxon>Pseudomonadota</taxon>
        <taxon>Gammaproteobacteria</taxon>
        <taxon>Pseudomonadales</taxon>
        <taxon>Pseudomonadaceae</taxon>
        <taxon>Pseudomonas</taxon>
    </lineage>
</organism>
<feature type="domain" description="Putative endonuclease SegE-like GIY-YIG" evidence="1">
    <location>
        <begin position="4"/>
        <end position="105"/>
    </location>
</feature>
<proteinExistence type="predicted"/>
<accession>A0A8I0D0G2</accession>